<organism evidence="1 2">
    <name type="scientific">Cellulomonas humilata</name>
    <dbReference type="NCBI Taxonomy" id="144055"/>
    <lineage>
        <taxon>Bacteria</taxon>
        <taxon>Bacillati</taxon>
        <taxon>Actinomycetota</taxon>
        <taxon>Actinomycetes</taxon>
        <taxon>Micrococcales</taxon>
        <taxon>Cellulomonadaceae</taxon>
        <taxon>Cellulomonas</taxon>
    </lineage>
</organism>
<dbReference type="RefSeq" id="WP_175346193.1">
    <property type="nucleotide sequence ID" value="NZ_JABMCI010000044.1"/>
</dbReference>
<reference evidence="1 2" key="1">
    <citation type="submission" date="2020-05" db="EMBL/GenBank/DDBJ databases">
        <title>Genome Sequencing of Type Strains.</title>
        <authorList>
            <person name="Lemaire J.F."/>
            <person name="Inderbitzin P."/>
            <person name="Gregorio O.A."/>
            <person name="Collins S.B."/>
            <person name="Wespe N."/>
            <person name="Knight-Connoni V."/>
        </authorList>
    </citation>
    <scope>NUCLEOTIDE SEQUENCE [LARGE SCALE GENOMIC DNA]</scope>
    <source>
        <strain evidence="1 2">ATCC 25174</strain>
    </source>
</reference>
<proteinExistence type="predicted"/>
<dbReference type="Proteomes" id="UP000565724">
    <property type="component" value="Unassembled WGS sequence"/>
</dbReference>
<keyword evidence="2" id="KW-1185">Reference proteome</keyword>
<sequence>MSGPEAPEAPGRLGEPIPAPELLRYLSGLEAWLANRRTELDRLDQAAQASPASESYTDDVLLALTMWQAIRSRTDELVVVWDSGRADAVAREKMSQLVWGRLDSGLGAALVSLVEAVTLCDAMISQVRARLSFDPDTADQASRLRGLRAGLVRCEDLAGVDTASRELIETLRTRERKLVAQAARGADISGPLAELEARAALAERDLIVQVSQRRTLEKGRADARDTMAALETREPTLHQLAERCRREIAHPPKLAVPDVSRLGAVPDSRTELDAFVDRLAAVGRAFDAVADAYSKPLRERAELRYRLEGARAAADANGRSASPTVRSGYDEARAVVAQTPCDLTLTRFLVEQYEYLSRDLPTVGQEGRHR</sequence>
<evidence type="ECO:0000313" key="2">
    <source>
        <dbReference type="Proteomes" id="UP000565724"/>
    </source>
</evidence>
<dbReference type="EMBL" id="JABMCI010000044">
    <property type="protein sequence ID" value="NUU16295.1"/>
    <property type="molecule type" value="Genomic_DNA"/>
</dbReference>
<evidence type="ECO:0000313" key="1">
    <source>
        <dbReference type="EMBL" id="NUU16295.1"/>
    </source>
</evidence>
<accession>A0A7Y5ZYE8</accession>
<gene>
    <name evidence="1" type="ORF">HP550_03400</name>
</gene>
<protein>
    <submittedName>
        <fullName evidence="1">Uncharacterized protein</fullName>
    </submittedName>
</protein>
<name>A0A7Y5ZYE8_9CELL</name>
<comment type="caution">
    <text evidence="1">The sequence shown here is derived from an EMBL/GenBank/DDBJ whole genome shotgun (WGS) entry which is preliminary data.</text>
</comment>
<dbReference type="AlphaFoldDB" id="A0A7Y5ZYE8"/>